<comment type="catalytic activity">
    <reaction evidence="1">
        <text>Hydrolysis of terminal, non-reducing alpha-D-galactose residues in alpha-D-galactosides, including galactose oligosaccharides, galactomannans and galactolipids.</text>
        <dbReference type="EC" id="3.2.1.22"/>
    </reaction>
</comment>
<keyword evidence="5 8" id="KW-0378">Hydrolase</keyword>
<name>A0A9P8SMJ0_9HYPO</name>
<evidence type="ECO:0000256" key="3">
    <source>
        <dbReference type="ARBA" id="ARBA00012755"/>
    </source>
</evidence>
<dbReference type="InterPro" id="IPR013785">
    <property type="entry name" value="Aldolase_TIM"/>
</dbReference>
<dbReference type="SUPFAM" id="SSF51011">
    <property type="entry name" value="Glycosyl hydrolase domain"/>
    <property type="match status" value="1"/>
</dbReference>
<dbReference type="InterPro" id="IPR041233">
    <property type="entry name" value="Melibiase_C"/>
</dbReference>
<evidence type="ECO:0000313" key="9">
    <source>
        <dbReference type="Proteomes" id="UP000824596"/>
    </source>
</evidence>
<evidence type="ECO:0000256" key="2">
    <source>
        <dbReference type="ARBA" id="ARBA00009743"/>
    </source>
</evidence>
<feature type="domain" description="Alpha galactosidase C-terminal" evidence="7">
    <location>
        <begin position="198"/>
        <end position="264"/>
    </location>
</feature>
<keyword evidence="6" id="KW-0326">Glycosidase</keyword>
<dbReference type="InterPro" id="IPR013780">
    <property type="entry name" value="Glyco_hydro_b"/>
</dbReference>
<dbReference type="EMBL" id="JAIZPD010000001">
    <property type="protein sequence ID" value="KAH0968643.1"/>
    <property type="molecule type" value="Genomic_DNA"/>
</dbReference>
<dbReference type="EC" id="3.2.1.22" evidence="3"/>
<dbReference type="Pfam" id="PF17801">
    <property type="entry name" value="Melibiase_C"/>
    <property type="match status" value="1"/>
</dbReference>
<sequence length="271" mass="30600">MAMTTDASSQKWFDSNAKQLASWGVDYIKLDYITPGSPANGVNLPGDESREVRMWYNAIKTLRKMITLSISWKLDRSKKYFDIWRANADSMRVDQDIQTYKKTPRVSWENVLRTLKIIWKDISGLTYDQRKSVFIHWIGSSAELNLGDDLTRPDHQGIALLTDPDALSAADFTANYPMQPRNPGSGGNSWKNQNAWISGPSRSGEFIAVLANYDKSGSQTIAAKWSDLGVSGTYECFDVFGKSTRKVDSELRAELKGFQSVMYRCTTRAYT</sequence>
<evidence type="ECO:0000259" key="7">
    <source>
        <dbReference type="Pfam" id="PF17801"/>
    </source>
</evidence>
<evidence type="ECO:0000256" key="6">
    <source>
        <dbReference type="ARBA" id="ARBA00023295"/>
    </source>
</evidence>
<dbReference type="GO" id="GO:0004557">
    <property type="term" value="F:alpha-galactosidase activity"/>
    <property type="evidence" value="ECO:0007669"/>
    <property type="project" value="UniProtKB-EC"/>
</dbReference>
<evidence type="ECO:0000256" key="5">
    <source>
        <dbReference type="ARBA" id="ARBA00022801"/>
    </source>
</evidence>
<keyword evidence="9" id="KW-1185">Reference proteome</keyword>
<evidence type="ECO:0000256" key="1">
    <source>
        <dbReference type="ARBA" id="ARBA00001255"/>
    </source>
</evidence>
<dbReference type="GeneID" id="68350414"/>
<dbReference type="Gene3D" id="3.20.20.70">
    <property type="entry name" value="Aldolase class I"/>
    <property type="match status" value="1"/>
</dbReference>
<accession>A0A9P8SMJ0</accession>
<dbReference type="PANTHER" id="PTHR11452">
    <property type="entry name" value="ALPHA-GALACTOSIDASE/ALPHA-N-ACETYLGALACTOSAMINIDASE"/>
    <property type="match status" value="1"/>
</dbReference>
<dbReference type="OrthoDB" id="4912567at2759"/>
<dbReference type="AlphaFoldDB" id="A0A9P8SMJ0"/>
<organism evidence="8 9">
    <name type="scientific">Hirsutella rhossiliensis</name>
    <dbReference type="NCBI Taxonomy" id="111463"/>
    <lineage>
        <taxon>Eukaryota</taxon>
        <taxon>Fungi</taxon>
        <taxon>Dikarya</taxon>
        <taxon>Ascomycota</taxon>
        <taxon>Pezizomycotina</taxon>
        <taxon>Sordariomycetes</taxon>
        <taxon>Hypocreomycetidae</taxon>
        <taxon>Hypocreales</taxon>
        <taxon>Ophiocordycipitaceae</taxon>
        <taxon>Hirsutella</taxon>
    </lineage>
</organism>
<dbReference type="SUPFAM" id="SSF51445">
    <property type="entry name" value="(Trans)glycosidases"/>
    <property type="match status" value="1"/>
</dbReference>
<proteinExistence type="inferred from homology"/>
<dbReference type="RefSeq" id="XP_044726156.1">
    <property type="nucleotide sequence ID" value="XM_044859756.1"/>
</dbReference>
<evidence type="ECO:0000313" key="8">
    <source>
        <dbReference type="EMBL" id="KAH0968643.1"/>
    </source>
</evidence>
<dbReference type="InterPro" id="IPR017853">
    <property type="entry name" value="GH"/>
</dbReference>
<dbReference type="InterPro" id="IPR002241">
    <property type="entry name" value="Glyco_hydro_27"/>
</dbReference>
<gene>
    <name evidence="8" type="ORF">HRG_01285</name>
</gene>
<protein>
    <recommendedName>
        <fullName evidence="3">alpha-galactosidase</fullName>
        <ecNumber evidence="3">3.2.1.22</ecNumber>
    </recommendedName>
</protein>
<comment type="similarity">
    <text evidence="2">Belongs to the glycosyl hydrolase 27 family.</text>
</comment>
<keyword evidence="4" id="KW-0732">Signal</keyword>
<dbReference type="PANTHER" id="PTHR11452:SF33">
    <property type="entry name" value="ALPHA-GALACTOSIDASE 2"/>
    <property type="match status" value="1"/>
</dbReference>
<dbReference type="Proteomes" id="UP000824596">
    <property type="component" value="Unassembled WGS sequence"/>
</dbReference>
<reference evidence="8" key="1">
    <citation type="submission" date="2021-09" db="EMBL/GenBank/DDBJ databases">
        <title>A high-quality genome of the endoparasitic fungus Hirsutella rhossiliensis with a comparison of Hirsutella genomes reveals transposable elements contributing to genome size variation.</title>
        <authorList>
            <person name="Lin R."/>
            <person name="Jiao Y."/>
            <person name="Sun X."/>
            <person name="Ling J."/>
            <person name="Xie B."/>
            <person name="Cheng X."/>
        </authorList>
    </citation>
    <scope>NUCLEOTIDE SEQUENCE</scope>
    <source>
        <strain evidence="8">HR02</strain>
    </source>
</reference>
<comment type="caution">
    <text evidence="8">The sequence shown here is derived from an EMBL/GenBank/DDBJ whole genome shotgun (WGS) entry which is preliminary data.</text>
</comment>
<dbReference type="GO" id="GO:0005975">
    <property type="term" value="P:carbohydrate metabolic process"/>
    <property type="evidence" value="ECO:0007669"/>
    <property type="project" value="InterPro"/>
</dbReference>
<evidence type="ECO:0000256" key="4">
    <source>
        <dbReference type="ARBA" id="ARBA00022729"/>
    </source>
</evidence>
<dbReference type="Gene3D" id="2.60.40.1180">
    <property type="entry name" value="Golgi alpha-mannosidase II"/>
    <property type="match status" value="1"/>
</dbReference>